<keyword evidence="3" id="KW-1185">Reference proteome</keyword>
<dbReference type="eggNOG" id="COG0451">
    <property type="taxonomic scope" value="Bacteria"/>
</dbReference>
<dbReference type="HOGENOM" id="CLU_007383_1_7_7"/>
<dbReference type="InterPro" id="IPR036291">
    <property type="entry name" value="NAD(P)-bd_dom_sf"/>
</dbReference>
<dbReference type="EMBL" id="FQ312005">
    <property type="protein sequence ID" value="CBW25300.1"/>
    <property type="molecule type" value="Genomic_DNA"/>
</dbReference>
<evidence type="ECO:0000259" key="1">
    <source>
        <dbReference type="Pfam" id="PF16363"/>
    </source>
</evidence>
<dbReference type="Pfam" id="PF16363">
    <property type="entry name" value="GDP_Man_Dehyd"/>
    <property type="match status" value="1"/>
</dbReference>
<dbReference type="InterPro" id="IPR013445">
    <property type="entry name" value="CDP_4_6_deHydtase"/>
</dbReference>
<name>E1X3W0_HALMS</name>
<dbReference type="KEGG" id="bmx:BMS_0382"/>
<gene>
    <name evidence="2" type="primary">rfbG</name>
    <name evidence="2" type="ordered locus">BMS_0382</name>
</gene>
<dbReference type="Proteomes" id="UP000008963">
    <property type="component" value="Chromosome"/>
</dbReference>
<evidence type="ECO:0000313" key="3">
    <source>
        <dbReference type="Proteomes" id="UP000008963"/>
    </source>
</evidence>
<sequence length="377" mass="43194">MVIWRGKVENLVNQNLFGGVYKGKKVFVTGHTGFKGSWMCFWLTQMGAEVYGYSLEAPTVPNHIEKLQLNIQETIGDIRDKDSLESALSGFQPDIVFHMAAQPLVKLSYKEPIETFETNVIGSMRVYEACRKTPSVESIVTITTDKVYENNEWDWGYRENDKLGGKDPYSASKAAMEIMTNSYRESYFNINKYGSDHNVLMATVRAGNVIGGGDWALDRLIPDIVKASVDGNPVSIRSPYSTRPWQHVLEPLSGYLMIGQKLIEKDKSFADAYNFGPSVTEDVNVEEVVTILRKYWETIDYRIERPKEVLHEAGLLKLDCTKAYRNLRWIPVWNVEDALKNTILWYKEYYENNEIKTELDLNNYIACAKEKSLAWTK</sequence>
<dbReference type="Gene3D" id="3.40.50.720">
    <property type="entry name" value="NAD(P)-binding Rossmann-like Domain"/>
    <property type="match status" value="1"/>
</dbReference>
<accession>E1X3W0</accession>
<dbReference type="Gene3D" id="3.90.25.10">
    <property type="entry name" value="UDP-galactose 4-epimerase, domain 1"/>
    <property type="match status" value="1"/>
</dbReference>
<dbReference type="PANTHER" id="PTHR43000">
    <property type="entry name" value="DTDP-D-GLUCOSE 4,6-DEHYDRATASE-RELATED"/>
    <property type="match status" value="1"/>
</dbReference>
<dbReference type="CDD" id="cd05252">
    <property type="entry name" value="CDP_GD_SDR_e"/>
    <property type="match status" value="1"/>
</dbReference>
<dbReference type="PATRIC" id="fig|862908.3.peg.365"/>
<dbReference type="AlphaFoldDB" id="E1X3W0"/>
<dbReference type="InterPro" id="IPR016040">
    <property type="entry name" value="NAD(P)-bd_dom"/>
</dbReference>
<feature type="domain" description="NAD(P)-binding" evidence="1">
    <location>
        <begin position="27"/>
        <end position="341"/>
    </location>
</feature>
<protein>
    <submittedName>
        <fullName evidence="2">CDP-glucose 4,6-dehydratase</fullName>
    </submittedName>
</protein>
<dbReference type="NCBIfam" id="TIGR02622">
    <property type="entry name" value="CDP_4_6_dhtase"/>
    <property type="match status" value="1"/>
</dbReference>
<proteinExistence type="predicted"/>
<evidence type="ECO:0000313" key="2">
    <source>
        <dbReference type="EMBL" id="CBW25300.1"/>
    </source>
</evidence>
<dbReference type="STRING" id="862908.BMS_0382"/>
<dbReference type="SUPFAM" id="SSF51735">
    <property type="entry name" value="NAD(P)-binding Rossmann-fold domains"/>
    <property type="match status" value="1"/>
</dbReference>
<organism evidence="2 3">
    <name type="scientific">Halobacteriovorax marinus (strain ATCC BAA-682 / DSM 15412 / SJ)</name>
    <name type="common">Bacteriovorax marinus</name>
    <dbReference type="NCBI Taxonomy" id="862908"/>
    <lineage>
        <taxon>Bacteria</taxon>
        <taxon>Pseudomonadati</taxon>
        <taxon>Bdellovibrionota</taxon>
        <taxon>Bacteriovoracia</taxon>
        <taxon>Bacteriovoracales</taxon>
        <taxon>Halobacteriovoraceae</taxon>
        <taxon>Halobacteriovorax</taxon>
    </lineage>
</organism>
<reference evidence="3" key="1">
    <citation type="journal article" date="2013" name="ISME J.">
        <title>A small predatory core genome in the divergent marine Bacteriovorax marinus SJ and the terrestrial Bdellovibrio bacteriovorus.</title>
        <authorList>
            <person name="Crossman L.C."/>
            <person name="Chen H."/>
            <person name="Cerdeno-Tarraga A.M."/>
            <person name="Brooks K."/>
            <person name="Quail M.A."/>
            <person name="Pineiro S.A."/>
            <person name="Hobley L."/>
            <person name="Sockett R.E."/>
            <person name="Bentley S.D."/>
            <person name="Parkhill J."/>
            <person name="Williams H.N."/>
            <person name="Stine O.C."/>
        </authorList>
    </citation>
    <scope>NUCLEOTIDE SEQUENCE [LARGE SCALE GENOMIC DNA]</scope>
    <source>
        <strain evidence="3">ATCC BAA-682 / DSM 15412 / SJ</strain>
    </source>
</reference>